<sequence>MRKQVLALSLGLLAVSSFAQKKELKEAEKALKNNDFASAISVLNSAESLIADADDKYKSKYYFLKGQALAGKKDYAAAASAFNELFDFEKKVGNKRYTSDAEPILNKMVQAVSTQAVDEYNNKKDYAAAAKNFYLTYKLSPRDTSFAFNAAVSATQAKDYDSALKYYKELREIGYTGIETQYLATSKASGQEEAFPSESQRDLMVKSGQYLKPKNNVSESKTATIVKNIALILKEQGKTDEAIEALAEARKANPKDLNLLLNEADMYIKLGKMDKFGTLMAEAVALDPNNPTLYYNLGVVNFNQGRVEEAKGYYKKAIELKPDYGDAYMNLAVAVLDQDKAIVEEMNKNLSNFKKYDELALKQKEVYKEALPYLEKADSLNRNIDTVRTLMNIYEVVEMAGKAREFREIYKSMQ</sequence>
<dbReference type="PANTHER" id="PTHR44943">
    <property type="entry name" value="CELLULOSE SYNTHASE OPERON PROTEIN C"/>
    <property type="match status" value="1"/>
</dbReference>
<keyword evidence="2 3" id="KW-0802">TPR repeat</keyword>
<reference evidence="6" key="1">
    <citation type="journal article" date="2019" name="Int. J. Syst. Evol. Microbiol.">
        <title>The Global Catalogue of Microorganisms (GCM) 10K type strain sequencing project: providing services to taxonomists for standard genome sequencing and annotation.</title>
        <authorList>
            <consortium name="The Broad Institute Genomics Platform"/>
            <consortium name="The Broad Institute Genome Sequencing Center for Infectious Disease"/>
            <person name="Wu L."/>
            <person name="Ma J."/>
        </authorList>
    </citation>
    <scope>NUCLEOTIDE SEQUENCE [LARGE SCALE GENOMIC DNA]</scope>
    <source>
        <strain evidence="6">CCUG 60527</strain>
    </source>
</reference>
<keyword evidence="4" id="KW-0732">Signal</keyword>
<dbReference type="RefSeq" id="WP_386105546.1">
    <property type="nucleotide sequence ID" value="NZ_JBHTJR010000022.1"/>
</dbReference>
<proteinExistence type="predicted"/>
<dbReference type="Pfam" id="PF00515">
    <property type="entry name" value="TPR_1"/>
    <property type="match status" value="1"/>
</dbReference>
<dbReference type="PROSITE" id="PS50293">
    <property type="entry name" value="TPR_REGION"/>
    <property type="match status" value="1"/>
</dbReference>
<keyword evidence="1" id="KW-0677">Repeat</keyword>
<protein>
    <submittedName>
        <fullName evidence="5">Tetratricopeptide repeat protein</fullName>
    </submittedName>
</protein>
<name>A0ABW3JPF1_9FLAO</name>
<dbReference type="Gene3D" id="1.25.40.10">
    <property type="entry name" value="Tetratricopeptide repeat domain"/>
    <property type="match status" value="3"/>
</dbReference>
<dbReference type="Pfam" id="PF13432">
    <property type="entry name" value="TPR_16"/>
    <property type="match status" value="2"/>
</dbReference>
<feature type="repeat" description="TPR" evidence="3">
    <location>
        <begin position="223"/>
        <end position="256"/>
    </location>
</feature>
<dbReference type="PROSITE" id="PS50005">
    <property type="entry name" value="TPR"/>
    <property type="match status" value="2"/>
</dbReference>
<feature type="chain" id="PRO_5046636329" evidence="4">
    <location>
        <begin position="22"/>
        <end position="414"/>
    </location>
</feature>
<dbReference type="Proteomes" id="UP001597062">
    <property type="component" value="Unassembled WGS sequence"/>
</dbReference>
<dbReference type="PANTHER" id="PTHR44943:SF8">
    <property type="entry name" value="TPR REPEAT-CONTAINING PROTEIN MJ0263"/>
    <property type="match status" value="1"/>
</dbReference>
<evidence type="ECO:0000256" key="3">
    <source>
        <dbReference type="PROSITE-ProRule" id="PRU00339"/>
    </source>
</evidence>
<dbReference type="SUPFAM" id="SSF48452">
    <property type="entry name" value="TPR-like"/>
    <property type="match status" value="2"/>
</dbReference>
<keyword evidence="6" id="KW-1185">Reference proteome</keyword>
<dbReference type="EMBL" id="JBHTJR010000022">
    <property type="protein sequence ID" value="MFD0992347.1"/>
    <property type="molecule type" value="Genomic_DNA"/>
</dbReference>
<accession>A0ABW3JPF1</accession>
<comment type="caution">
    <text evidence="5">The sequence shown here is derived from an EMBL/GenBank/DDBJ whole genome shotgun (WGS) entry which is preliminary data.</text>
</comment>
<evidence type="ECO:0000256" key="1">
    <source>
        <dbReference type="ARBA" id="ARBA00022737"/>
    </source>
</evidence>
<evidence type="ECO:0000313" key="6">
    <source>
        <dbReference type="Proteomes" id="UP001597062"/>
    </source>
</evidence>
<feature type="signal peptide" evidence="4">
    <location>
        <begin position="1"/>
        <end position="21"/>
    </location>
</feature>
<organism evidence="5 6">
    <name type="scientific">Tenacibaculum geojense</name>
    <dbReference type="NCBI Taxonomy" id="915352"/>
    <lineage>
        <taxon>Bacteria</taxon>
        <taxon>Pseudomonadati</taxon>
        <taxon>Bacteroidota</taxon>
        <taxon>Flavobacteriia</taxon>
        <taxon>Flavobacteriales</taxon>
        <taxon>Flavobacteriaceae</taxon>
        <taxon>Tenacibaculum</taxon>
    </lineage>
</organism>
<evidence type="ECO:0000313" key="5">
    <source>
        <dbReference type="EMBL" id="MFD0992347.1"/>
    </source>
</evidence>
<feature type="repeat" description="TPR" evidence="3">
    <location>
        <begin position="291"/>
        <end position="324"/>
    </location>
</feature>
<dbReference type="InterPro" id="IPR011990">
    <property type="entry name" value="TPR-like_helical_dom_sf"/>
</dbReference>
<evidence type="ECO:0000256" key="4">
    <source>
        <dbReference type="SAM" id="SignalP"/>
    </source>
</evidence>
<dbReference type="InterPro" id="IPR051685">
    <property type="entry name" value="Ycf3/AcsC/BcsC/TPR_MFPF"/>
</dbReference>
<dbReference type="InterPro" id="IPR019734">
    <property type="entry name" value="TPR_rpt"/>
</dbReference>
<dbReference type="SMART" id="SM00028">
    <property type="entry name" value="TPR"/>
    <property type="match status" value="4"/>
</dbReference>
<evidence type="ECO:0000256" key="2">
    <source>
        <dbReference type="ARBA" id="ARBA00022803"/>
    </source>
</evidence>
<gene>
    <name evidence="5" type="ORF">ACFQ1U_03935</name>
</gene>